<reference evidence="2" key="1">
    <citation type="journal article" date="2016" name="Nat. Biotechnol.">
        <title>Sequencing wild and cultivated cassava and related species reveals extensive interspecific hybridization and genetic diversity.</title>
        <authorList>
            <person name="Bredeson J.V."/>
            <person name="Lyons J.B."/>
            <person name="Prochnik S.E."/>
            <person name="Wu G.A."/>
            <person name="Ha C.M."/>
            <person name="Edsinger-Gonzales E."/>
            <person name="Grimwood J."/>
            <person name="Schmutz J."/>
            <person name="Rabbi I.Y."/>
            <person name="Egesi C."/>
            <person name="Nauluvula P."/>
            <person name="Lebot V."/>
            <person name="Ndunguru J."/>
            <person name="Mkamilo G."/>
            <person name="Bart R.S."/>
            <person name="Setter T.L."/>
            <person name="Gleadow R.M."/>
            <person name="Kulakow P."/>
            <person name="Ferguson M.E."/>
            <person name="Rounsley S."/>
            <person name="Rokhsar D.S."/>
        </authorList>
    </citation>
    <scope>NUCLEOTIDE SEQUENCE [LARGE SCALE GENOMIC DNA]</scope>
    <source>
        <strain evidence="2">cv. AM560-2</strain>
    </source>
</reference>
<dbReference type="EMBL" id="CM004398">
    <property type="protein sequence ID" value="KAG8642538.1"/>
    <property type="molecule type" value="Genomic_DNA"/>
</dbReference>
<proteinExistence type="predicted"/>
<name>A0ACB7GQ97_MANES</name>
<evidence type="ECO:0000313" key="1">
    <source>
        <dbReference type="EMBL" id="KAG8642538.1"/>
    </source>
</evidence>
<organism evidence="1 2">
    <name type="scientific">Manihot esculenta</name>
    <name type="common">Cassava</name>
    <name type="synonym">Jatropha manihot</name>
    <dbReference type="NCBI Taxonomy" id="3983"/>
    <lineage>
        <taxon>Eukaryota</taxon>
        <taxon>Viridiplantae</taxon>
        <taxon>Streptophyta</taxon>
        <taxon>Embryophyta</taxon>
        <taxon>Tracheophyta</taxon>
        <taxon>Spermatophyta</taxon>
        <taxon>Magnoliopsida</taxon>
        <taxon>eudicotyledons</taxon>
        <taxon>Gunneridae</taxon>
        <taxon>Pentapetalae</taxon>
        <taxon>rosids</taxon>
        <taxon>fabids</taxon>
        <taxon>Malpighiales</taxon>
        <taxon>Euphorbiaceae</taxon>
        <taxon>Crotonoideae</taxon>
        <taxon>Manihoteae</taxon>
        <taxon>Manihot</taxon>
    </lineage>
</organism>
<keyword evidence="2" id="KW-1185">Reference proteome</keyword>
<sequence length="48" mass="5279">MHLLLPFSSGVLSLFIDFCDCFCPSRVGGFSLLSLVEVPAKTIKSFQK</sequence>
<dbReference type="Proteomes" id="UP000091857">
    <property type="component" value="Chromosome 12"/>
</dbReference>
<comment type="caution">
    <text evidence="1">The sequence shown here is derived from an EMBL/GenBank/DDBJ whole genome shotgun (WGS) entry which is preliminary data.</text>
</comment>
<evidence type="ECO:0000313" key="2">
    <source>
        <dbReference type="Proteomes" id="UP000091857"/>
    </source>
</evidence>
<accession>A0ACB7GQ97</accession>
<protein>
    <submittedName>
        <fullName evidence="1">Uncharacterized protein</fullName>
    </submittedName>
</protein>
<gene>
    <name evidence="1" type="ORF">MANES_12G095201v8</name>
</gene>